<evidence type="ECO:0000313" key="2">
    <source>
        <dbReference type="EMBL" id="KAK7495343.1"/>
    </source>
</evidence>
<keyword evidence="3" id="KW-1185">Reference proteome</keyword>
<name>A0ABD0L7S1_9CAEN</name>
<accession>A0ABD0L7S1</accession>
<gene>
    <name evidence="2" type="ORF">BaRGS_00013525</name>
</gene>
<feature type="non-terminal residue" evidence="2">
    <location>
        <position position="1"/>
    </location>
</feature>
<dbReference type="EMBL" id="JACVVK020000076">
    <property type="protein sequence ID" value="KAK7495343.1"/>
    <property type="molecule type" value="Genomic_DNA"/>
</dbReference>
<comment type="caution">
    <text evidence="2">The sequence shown here is derived from an EMBL/GenBank/DDBJ whole genome shotgun (WGS) entry which is preliminary data.</text>
</comment>
<proteinExistence type="predicted"/>
<protein>
    <submittedName>
        <fullName evidence="2">Uncharacterized protein</fullName>
    </submittedName>
</protein>
<reference evidence="2 3" key="1">
    <citation type="journal article" date="2023" name="Sci. Data">
        <title>Genome assembly of the Korean intertidal mud-creeper Batillaria attramentaria.</title>
        <authorList>
            <person name="Patra A.K."/>
            <person name="Ho P.T."/>
            <person name="Jun S."/>
            <person name="Lee S.J."/>
            <person name="Kim Y."/>
            <person name="Won Y.J."/>
        </authorList>
    </citation>
    <scope>NUCLEOTIDE SEQUENCE [LARGE SCALE GENOMIC DNA]</scope>
    <source>
        <strain evidence="2">Wonlab-2016</strain>
    </source>
</reference>
<feature type="non-terminal residue" evidence="2">
    <location>
        <position position="222"/>
    </location>
</feature>
<organism evidence="2 3">
    <name type="scientific">Batillaria attramentaria</name>
    <dbReference type="NCBI Taxonomy" id="370345"/>
    <lineage>
        <taxon>Eukaryota</taxon>
        <taxon>Metazoa</taxon>
        <taxon>Spiralia</taxon>
        <taxon>Lophotrochozoa</taxon>
        <taxon>Mollusca</taxon>
        <taxon>Gastropoda</taxon>
        <taxon>Caenogastropoda</taxon>
        <taxon>Sorbeoconcha</taxon>
        <taxon>Cerithioidea</taxon>
        <taxon>Batillariidae</taxon>
        <taxon>Batillaria</taxon>
    </lineage>
</organism>
<feature type="region of interest" description="Disordered" evidence="1">
    <location>
        <begin position="135"/>
        <end position="163"/>
    </location>
</feature>
<sequence length="222" mass="25131">RRQLVRSDSKSDSSAWFRVFTTAGLVPNHNDCQPKVNGFPAPEQFTPRVIHLPPLVSARSRNTAHSKDPVLSRDKSPVRHALICKSLFSQHIDNTLVPRTVKREPLTSNVCKVNVTQTLLPSILVRQLSKSHVHDLPLDTERPGGRRLPTNPAKTSSKPGLKNGLCEVKPDTSSRRAFHGKYWIYGESMRVHFLRVNEHDKKLDANKDERRERGRSMGHEMG</sequence>
<evidence type="ECO:0000313" key="3">
    <source>
        <dbReference type="Proteomes" id="UP001519460"/>
    </source>
</evidence>
<dbReference type="Proteomes" id="UP001519460">
    <property type="component" value="Unassembled WGS sequence"/>
</dbReference>
<feature type="compositionally biased region" description="Basic and acidic residues" evidence="1">
    <location>
        <begin position="135"/>
        <end position="144"/>
    </location>
</feature>
<evidence type="ECO:0000256" key="1">
    <source>
        <dbReference type="SAM" id="MobiDB-lite"/>
    </source>
</evidence>
<dbReference type="AlphaFoldDB" id="A0ABD0L7S1"/>